<reference evidence="1 2" key="1">
    <citation type="submission" date="2024-11" db="EMBL/GenBank/DDBJ databases">
        <title>A near-complete genome assembly of Cinchona calisaya.</title>
        <authorList>
            <person name="Lian D.C."/>
            <person name="Zhao X.W."/>
            <person name="Wei L."/>
        </authorList>
    </citation>
    <scope>NUCLEOTIDE SEQUENCE [LARGE SCALE GENOMIC DNA]</scope>
    <source>
        <tissue evidence="1">Nenye</tissue>
    </source>
</reference>
<comment type="caution">
    <text evidence="1">The sequence shown here is derived from an EMBL/GenBank/DDBJ whole genome shotgun (WGS) entry which is preliminary data.</text>
</comment>
<evidence type="ECO:0000313" key="1">
    <source>
        <dbReference type="EMBL" id="KAL3502324.1"/>
    </source>
</evidence>
<name>A0ABD2Y8N6_9GENT</name>
<dbReference type="Proteomes" id="UP001630127">
    <property type="component" value="Unassembled WGS sequence"/>
</dbReference>
<dbReference type="AlphaFoldDB" id="A0ABD2Y8N6"/>
<keyword evidence="2" id="KW-1185">Reference proteome</keyword>
<accession>A0ABD2Y8N6</accession>
<protein>
    <submittedName>
        <fullName evidence="1">Uncharacterized protein</fullName>
    </submittedName>
</protein>
<organism evidence="1 2">
    <name type="scientific">Cinchona calisaya</name>
    <dbReference type="NCBI Taxonomy" id="153742"/>
    <lineage>
        <taxon>Eukaryota</taxon>
        <taxon>Viridiplantae</taxon>
        <taxon>Streptophyta</taxon>
        <taxon>Embryophyta</taxon>
        <taxon>Tracheophyta</taxon>
        <taxon>Spermatophyta</taxon>
        <taxon>Magnoliopsida</taxon>
        <taxon>eudicotyledons</taxon>
        <taxon>Gunneridae</taxon>
        <taxon>Pentapetalae</taxon>
        <taxon>asterids</taxon>
        <taxon>lamiids</taxon>
        <taxon>Gentianales</taxon>
        <taxon>Rubiaceae</taxon>
        <taxon>Cinchonoideae</taxon>
        <taxon>Cinchoneae</taxon>
        <taxon>Cinchona</taxon>
    </lineage>
</organism>
<proteinExistence type="predicted"/>
<dbReference type="EMBL" id="JBJUIK010000015">
    <property type="protein sequence ID" value="KAL3502324.1"/>
    <property type="molecule type" value="Genomic_DNA"/>
</dbReference>
<gene>
    <name evidence="1" type="ORF">ACH5RR_036773</name>
</gene>
<sequence>MVQPYITKEAGDGKLFSFWFDFWHPVGPLFKKFSGNLLHSLGLSKKSYIAEFILDGECKWPKGRRFNIEVRILKQHFSNFSVPAHEVDDRTIWTGSKSGVISAQSTMKLLEL</sequence>
<evidence type="ECO:0000313" key="2">
    <source>
        <dbReference type="Proteomes" id="UP001630127"/>
    </source>
</evidence>